<dbReference type="EMBL" id="QWGR01000004">
    <property type="protein sequence ID" value="RIJ48792.1"/>
    <property type="molecule type" value="Genomic_DNA"/>
</dbReference>
<dbReference type="SMART" id="SM00028">
    <property type="entry name" value="TPR"/>
    <property type="match status" value="4"/>
</dbReference>
<feature type="region of interest" description="Disordered" evidence="2">
    <location>
        <begin position="1057"/>
        <end position="1079"/>
    </location>
</feature>
<feature type="compositionally biased region" description="Low complexity" evidence="2">
    <location>
        <begin position="1057"/>
        <end position="1070"/>
    </location>
</feature>
<dbReference type="InterPro" id="IPR019734">
    <property type="entry name" value="TPR_rpt"/>
</dbReference>
<dbReference type="InterPro" id="IPR011990">
    <property type="entry name" value="TPR-like_helical_dom_sf"/>
</dbReference>
<protein>
    <submittedName>
        <fullName evidence="3">Uncharacterized protein</fullName>
    </submittedName>
</protein>
<dbReference type="AlphaFoldDB" id="A0A399T1W1"/>
<feature type="repeat" description="TPR" evidence="1">
    <location>
        <begin position="231"/>
        <end position="264"/>
    </location>
</feature>
<keyword evidence="4" id="KW-1185">Reference proteome</keyword>
<evidence type="ECO:0000256" key="1">
    <source>
        <dbReference type="PROSITE-ProRule" id="PRU00339"/>
    </source>
</evidence>
<organism evidence="3 4">
    <name type="scientific">Maribellus luteus</name>
    <dbReference type="NCBI Taxonomy" id="2305463"/>
    <lineage>
        <taxon>Bacteria</taxon>
        <taxon>Pseudomonadati</taxon>
        <taxon>Bacteroidota</taxon>
        <taxon>Bacteroidia</taxon>
        <taxon>Marinilabiliales</taxon>
        <taxon>Prolixibacteraceae</taxon>
        <taxon>Maribellus</taxon>
    </lineage>
</organism>
<gene>
    <name evidence="3" type="ORF">D1614_09710</name>
</gene>
<comment type="caution">
    <text evidence="3">The sequence shown here is derived from an EMBL/GenBank/DDBJ whole genome shotgun (WGS) entry which is preliminary data.</text>
</comment>
<keyword evidence="1" id="KW-0802">TPR repeat</keyword>
<reference evidence="3 4" key="1">
    <citation type="submission" date="2018-08" db="EMBL/GenBank/DDBJ databases">
        <title>Pallidiluteibacterium maritimus gen. nov., sp. nov., isolated from coastal sediment.</title>
        <authorList>
            <person name="Zhou L.Y."/>
        </authorList>
    </citation>
    <scope>NUCLEOTIDE SEQUENCE [LARGE SCALE GENOMIC DNA]</scope>
    <source>
        <strain evidence="3 4">XSD2</strain>
    </source>
</reference>
<feature type="region of interest" description="Disordered" evidence="2">
    <location>
        <begin position="499"/>
        <end position="524"/>
    </location>
</feature>
<dbReference type="Pfam" id="PF13174">
    <property type="entry name" value="TPR_6"/>
    <property type="match status" value="1"/>
</dbReference>
<dbReference type="Proteomes" id="UP000265926">
    <property type="component" value="Unassembled WGS sequence"/>
</dbReference>
<evidence type="ECO:0000313" key="3">
    <source>
        <dbReference type="EMBL" id="RIJ48792.1"/>
    </source>
</evidence>
<dbReference type="Gene3D" id="1.25.40.10">
    <property type="entry name" value="Tetratricopeptide repeat domain"/>
    <property type="match status" value="3"/>
</dbReference>
<accession>A0A399T1W1</accession>
<feature type="repeat" description="TPR" evidence="1">
    <location>
        <begin position="119"/>
        <end position="152"/>
    </location>
</feature>
<proteinExistence type="predicted"/>
<feature type="compositionally biased region" description="Basic and acidic residues" evidence="2">
    <location>
        <begin position="512"/>
        <end position="524"/>
    </location>
</feature>
<evidence type="ECO:0000256" key="2">
    <source>
        <dbReference type="SAM" id="MobiDB-lite"/>
    </source>
</evidence>
<evidence type="ECO:0000313" key="4">
    <source>
        <dbReference type="Proteomes" id="UP000265926"/>
    </source>
</evidence>
<dbReference type="PROSITE" id="PS50005">
    <property type="entry name" value="TPR"/>
    <property type="match status" value="2"/>
</dbReference>
<sequence length="1216" mass="140934">MVAVFAGCSTEKNTRASRAYHNVTSKYNIYFNANESVKSGLEMIDSRIEDDYTHVLPIFKENDPAAGKMVKSDMDYAVIKCSKLVEIHSLTKKPKRKRGGGSRKYQEFASQEEFNKWVDDSYLLMGRAYFYQQNYFAAIDNFSYVVRKYPKEETASMAQIYLIRAYTQLERYIEANEVIQAIQGYDDFPRKYERELALATADYYKKQSSYSEAIRMLDIAVNKTFWRKERARLLYIVAQLYQEMGQNDKASEIFGQVARISPDYTMAFNARINSAGIFSGEGDITQLKKEMNKMLRDKKNIDFRDQIYYALANLLMREGNRDEGKDNYRLSVAASYKNQYQRALSAITLANLYFEDQNYRGAQSYYDSAMIIIDENYPDYKNVELRYKSLTSLVDNLLIVERQDSLQKVAQMPEGEREALIARLMQEEQERQRNMENLAMQGSRDQGYYRSNRYRMGMGGSGGTGWYFYNPQTVSYGRVTFQQQWGRRQLEDDWRRANKNTVSMGEEDEVAEEARQEEQREQDPLKKEFYTQDLPLTDSLMQVSHNRIRDALYNAGKIFKAEFEDYPRSAESFEDLNKRYPANMYLLSAYFDLYDLYELMGDKAKSDYYRNLIISQYPESKYAQFLLNPNFFVEMEARLDSLNKLYQETFKNYKAGRYRNVLTLASEMKLMKPDTVIIPKIDFMEAIAKGTQSDMTQFELLMKGYLEKYPAKEPSPLAKEILTLIQDSTLADYQKLVEMGYINEEIQNEELLANGDVDDEFGGKFSYDEDLLHYFVIAYPRKDEKKIDLNRLKFDIANYNIDHYTKVDYDIETENLNENTAFVLVRAMQNKENALIYHGAIIRRAPVFKSLQDVDYMNFVISSTNYRQVMSEKSIADYLKFFVKNYSRFIRSNFTDDGLDISPEELMARAEAESNALKEKGRFVSVSTALPGTFNTQVDTTQNFVLAVKDKGVSMRQVLKEFSDFNRAEFRPWNLGTQIKQIDEYQLLVVNGIPALNQSLSYFRKVLTTRTLYGSLTGISYRAFLITDENLEALMDKNKVDEYMTFFRAHYTQRSSEQSSSSAQSNTQSTGAVAQPTTTGAVQEAATVTDVEGPYNPAVEGAHRVVFVIPAEGIDKAAFIQGIERYNSDNFAGSNFVVSEQALDAYRVLVIISGMKDKETGRLYFSNLVRTRSLFDALGNAEYRNFLISDENFDIFLNEKNITQYMDFYKKVYLGN</sequence>
<name>A0A399T1W1_9BACT</name>
<dbReference type="SUPFAM" id="SSF81901">
    <property type="entry name" value="HCP-like"/>
    <property type="match status" value="1"/>
</dbReference>